<protein>
    <submittedName>
        <fullName evidence="2">Uncharacterized protein LOC100199793 isoform X3</fullName>
    </submittedName>
</protein>
<dbReference type="PANTHER" id="PTHR45011:SF1">
    <property type="entry name" value="DAP3-BINDING CELL DEATH ENHANCER 1"/>
    <property type="match status" value="1"/>
</dbReference>
<gene>
    <name evidence="2" type="primary">LOC100199793</name>
</gene>
<evidence type="ECO:0000313" key="1">
    <source>
        <dbReference type="Proteomes" id="UP001652625"/>
    </source>
</evidence>
<dbReference type="GeneID" id="100199793"/>
<dbReference type="RefSeq" id="XP_065668760.1">
    <property type="nucleotide sequence ID" value="XM_065812688.1"/>
</dbReference>
<name>A0ABM4D3B4_HYDVU</name>
<dbReference type="SMART" id="SM00671">
    <property type="entry name" value="SEL1"/>
    <property type="match status" value="5"/>
</dbReference>
<dbReference type="InterPro" id="IPR006597">
    <property type="entry name" value="Sel1-like"/>
</dbReference>
<sequence>MFRRILSLIPNKPCFRSVAVNQPIDEDILRSNFKKKEFSNKFGEQIKKRKFFTFKKTSEDLYVWCSGIIGVSSIIYWHKWFNQSSSHKKFDEEILIILKKLSLKNNIVLAVNPVSKIYEDPSASLKDLSLEEKTWECVKVNFKKTVDECSALLYNKLAMQISRSSNHKTMALTVVNGIFAFDLFVKASENGSIASLYNIGLCYELGHGVDPSLEKAAEYYKLAADKGHLRAMYNLSSLHYQELANKFSNNETGFYYMKLAADNGLVKAQLKVAHLYIEEKKYCNAVKYFEMAASQNDAESLYYLAICYDNGFGVKQDTKTAMLHYKKAAEMGYADAQYVVGHRYKNGHKECPKDLVSALKWYRLAQKSGYKNIEECIELLEYEIKQHSEEVLLDALDLNPIKKFIFPVEKHIKAIHKSSSAPCLRPC</sequence>
<dbReference type="Pfam" id="PF08238">
    <property type="entry name" value="Sel1"/>
    <property type="match status" value="5"/>
</dbReference>
<accession>A0ABM4D3B4</accession>
<dbReference type="InterPro" id="IPR052748">
    <property type="entry name" value="ISR_Activator"/>
</dbReference>
<organism evidence="1 2">
    <name type="scientific">Hydra vulgaris</name>
    <name type="common">Hydra</name>
    <name type="synonym">Hydra attenuata</name>
    <dbReference type="NCBI Taxonomy" id="6087"/>
    <lineage>
        <taxon>Eukaryota</taxon>
        <taxon>Metazoa</taxon>
        <taxon>Cnidaria</taxon>
        <taxon>Hydrozoa</taxon>
        <taxon>Hydroidolina</taxon>
        <taxon>Anthoathecata</taxon>
        <taxon>Aplanulata</taxon>
        <taxon>Hydridae</taxon>
        <taxon>Hydra</taxon>
    </lineage>
</organism>
<dbReference type="InterPro" id="IPR011990">
    <property type="entry name" value="TPR-like_helical_dom_sf"/>
</dbReference>
<dbReference type="PANTHER" id="PTHR45011">
    <property type="entry name" value="DAP3-BINDING CELL DEATH ENHANCER 1"/>
    <property type="match status" value="1"/>
</dbReference>
<keyword evidence="1" id="KW-1185">Reference proteome</keyword>
<proteinExistence type="predicted"/>
<dbReference type="Gene3D" id="1.25.40.10">
    <property type="entry name" value="Tetratricopeptide repeat domain"/>
    <property type="match status" value="2"/>
</dbReference>
<dbReference type="SUPFAM" id="SSF81901">
    <property type="entry name" value="HCP-like"/>
    <property type="match status" value="1"/>
</dbReference>
<reference evidence="2" key="1">
    <citation type="submission" date="2025-08" db="UniProtKB">
        <authorList>
            <consortium name="RefSeq"/>
        </authorList>
    </citation>
    <scope>IDENTIFICATION</scope>
</reference>
<dbReference type="Proteomes" id="UP001652625">
    <property type="component" value="Chromosome 12"/>
</dbReference>
<evidence type="ECO:0000313" key="2">
    <source>
        <dbReference type="RefSeq" id="XP_065668760.1"/>
    </source>
</evidence>